<dbReference type="EMBL" id="LCQM01000010">
    <property type="protein sequence ID" value="KKW17783.1"/>
    <property type="molecule type" value="Genomic_DNA"/>
</dbReference>
<evidence type="ECO:0000313" key="2">
    <source>
        <dbReference type="EMBL" id="KKW17783.1"/>
    </source>
</evidence>
<dbReference type="AlphaFoldDB" id="A0A0G1WG56"/>
<gene>
    <name evidence="2" type="ORF">UY57_C0010G0013</name>
</gene>
<accession>A0A0G1WG56</accession>
<name>A0A0G1WG56_9BACT</name>
<dbReference type="InterPro" id="IPR048846">
    <property type="entry name" value="PaaX-like_central"/>
</dbReference>
<protein>
    <recommendedName>
        <fullName evidence="1">Transcriptional repressor PaaX-like central Cas2-like domain-containing protein</fullName>
    </recommendedName>
</protein>
<evidence type="ECO:0000259" key="1">
    <source>
        <dbReference type="Pfam" id="PF20803"/>
    </source>
</evidence>
<dbReference type="Gene3D" id="3.30.70.2650">
    <property type="match status" value="1"/>
</dbReference>
<reference evidence="2 3" key="1">
    <citation type="journal article" date="2015" name="Nature">
        <title>rRNA introns, odd ribosomes, and small enigmatic genomes across a large radiation of phyla.</title>
        <authorList>
            <person name="Brown C.T."/>
            <person name="Hug L.A."/>
            <person name="Thomas B.C."/>
            <person name="Sharon I."/>
            <person name="Castelle C.J."/>
            <person name="Singh A."/>
            <person name="Wilkins M.J."/>
            <person name="Williams K.H."/>
            <person name="Banfield J.F."/>
        </authorList>
    </citation>
    <scope>NUCLEOTIDE SEQUENCE [LARGE SCALE GENOMIC DNA]</scope>
</reference>
<sequence length="209" mass="24269">MRQCNIIMMRRKRDGLKANERRDLFDIRSGKELLVLLLAIGGVVTIMGTAPWLLAGLPAVKILSDTPKDRGRVRNAFWYAKKRNYISSHTLHGGAMTISLTKEGMRAARMNLMKIKVQRASQRRAWDGKWRLLLFDVSMKEHAKRNAFRHLIRRLGAVKLQQSVWIYPHDCSEECILLKQFFGFSDAQVRLIVTHDIGDDRPFRKHFKI</sequence>
<evidence type="ECO:0000313" key="3">
    <source>
        <dbReference type="Proteomes" id="UP000034120"/>
    </source>
</evidence>
<organism evidence="2 3">
    <name type="scientific">Candidatus Kaiserbacteria bacterium GW2011_GWB1_50_17</name>
    <dbReference type="NCBI Taxonomy" id="1618673"/>
    <lineage>
        <taxon>Bacteria</taxon>
        <taxon>Candidatus Kaiseribacteriota</taxon>
    </lineage>
</organism>
<dbReference type="Pfam" id="PF20803">
    <property type="entry name" value="PaaX_M"/>
    <property type="match status" value="1"/>
</dbReference>
<feature type="domain" description="Transcriptional repressor PaaX-like central Cas2-like" evidence="1">
    <location>
        <begin position="124"/>
        <end position="185"/>
    </location>
</feature>
<proteinExistence type="predicted"/>
<comment type="caution">
    <text evidence="2">The sequence shown here is derived from an EMBL/GenBank/DDBJ whole genome shotgun (WGS) entry which is preliminary data.</text>
</comment>
<dbReference type="Proteomes" id="UP000034120">
    <property type="component" value="Unassembled WGS sequence"/>
</dbReference>